<dbReference type="AlphaFoldDB" id="A0A3N6QC56"/>
<reference evidence="2 3" key="1">
    <citation type="journal article" date="2018" name="ACS Chem. Biol.">
        <title>Ketoreductase domain dysfunction expands chemodiversity: malyngamide biosynthesis in the cyanobacterium Okeania hirsuta.</title>
        <authorList>
            <person name="Moss N.A."/>
            <person name="Leao T."/>
            <person name="Rankin M."/>
            <person name="McCullough T.M."/>
            <person name="Qu P."/>
            <person name="Korobeynikov A."/>
            <person name="Smith J.L."/>
            <person name="Gerwick L."/>
            <person name="Gerwick W.H."/>
        </authorList>
    </citation>
    <scope>NUCLEOTIDE SEQUENCE [LARGE SCALE GENOMIC DNA]</scope>
    <source>
        <strain evidence="2 3">PAB10Feb10-1</strain>
    </source>
</reference>
<name>A0A3N6QC56_9CYAN</name>
<dbReference type="Gene3D" id="3.90.1570.10">
    <property type="entry name" value="tt1808, chain A"/>
    <property type="match status" value="1"/>
</dbReference>
<dbReference type="OrthoDB" id="422510at2"/>
<dbReference type="InterPro" id="IPR011335">
    <property type="entry name" value="Restrct_endonuc-II-like"/>
</dbReference>
<dbReference type="PANTHER" id="PTHR36558:SF1">
    <property type="entry name" value="RESTRICTION ENDONUCLEASE DOMAIN-CONTAINING PROTEIN-RELATED"/>
    <property type="match status" value="1"/>
</dbReference>
<comment type="caution">
    <text evidence="2">The sequence shown here is derived from an EMBL/GenBank/DDBJ whole genome shotgun (WGS) entry which is preliminary data.</text>
</comment>
<evidence type="ECO:0000313" key="2">
    <source>
        <dbReference type="EMBL" id="RQH31371.1"/>
    </source>
</evidence>
<evidence type="ECO:0000259" key="1">
    <source>
        <dbReference type="Pfam" id="PF05685"/>
    </source>
</evidence>
<proteinExistence type="predicted"/>
<keyword evidence="3" id="KW-1185">Reference proteome</keyword>
<dbReference type="SUPFAM" id="SSF52980">
    <property type="entry name" value="Restriction endonuclease-like"/>
    <property type="match status" value="1"/>
</dbReference>
<dbReference type="InterPro" id="IPR008538">
    <property type="entry name" value="Uma2"/>
</dbReference>
<dbReference type="GO" id="GO:0004519">
    <property type="term" value="F:endonuclease activity"/>
    <property type="evidence" value="ECO:0007669"/>
    <property type="project" value="UniProtKB-KW"/>
</dbReference>
<dbReference type="EMBL" id="RCBY01000166">
    <property type="protein sequence ID" value="RQH31371.1"/>
    <property type="molecule type" value="Genomic_DNA"/>
</dbReference>
<keyword evidence="2" id="KW-0255">Endonuclease</keyword>
<keyword evidence="2" id="KW-0378">Hydrolase</keyword>
<feature type="domain" description="Putative restriction endonuclease" evidence="1">
    <location>
        <begin position="13"/>
        <end position="173"/>
    </location>
</feature>
<evidence type="ECO:0000313" key="3">
    <source>
        <dbReference type="Proteomes" id="UP000269154"/>
    </source>
</evidence>
<dbReference type="Pfam" id="PF05685">
    <property type="entry name" value="Uma2"/>
    <property type="match status" value="1"/>
</dbReference>
<dbReference type="InterPro" id="IPR012296">
    <property type="entry name" value="Nuclease_put_TT1808"/>
</dbReference>
<sequence>MISQPQDYPKMTPEEYLEWEAKQEFRHEYVDGEVLAMTGGSLPHNDIALNFYRSLYPHLRQRGCRVNVSDAKVKDAKNNRYFYPDLVISCNAEDLKSRDFIKHPKVIVEVLSPSTGKYDRGDKLKYYRQFPSLQEYVLVDSESIFVEIYQRGEGKMWNYCGYTEGESITLESIEFSSAIEVLYEGVNFEVPEKTEQA</sequence>
<protein>
    <submittedName>
        <fullName evidence="2">Uma2 family endonuclease</fullName>
    </submittedName>
</protein>
<organism evidence="2 3">
    <name type="scientific">Okeania hirsuta</name>
    <dbReference type="NCBI Taxonomy" id="1458930"/>
    <lineage>
        <taxon>Bacteria</taxon>
        <taxon>Bacillati</taxon>
        <taxon>Cyanobacteriota</taxon>
        <taxon>Cyanophyceae</taxon>
        <taxon>Oscillatoriophycideae</taxon>
        <taxon>Oscillatoriales</taxon>
        <taxon>Microcoleaceae</taxon>
        <taxon>Okeania</taxon>
    </lineage>
</organism>
<accession>A0A3N6QC56</accession>
<gene>
    <name evidence="2" type="ORF">D5R40_23200</name>
</gene>
<dbReference type="Proteomes" id="UP000269154">
    <property type="component" value="Unassembled WGS sequence"/>
</dbReference>
<dbReference type="CDD" id="cd06260">
    <property type="entry name" value="DUF820-like"/>
    <property type="match status" value="1"/>
</dbReference>
<dbReference type="PANTHER" id="PTHR36558">
    <property type="entry name" value="GLR1098 PROTEIN"/>
    <property type="match status" value="1"/>
</dbReference>
<keyword evidence="2" id="KW-0540">Nuclease</keyword>